<protein>
    <submittedName>
        <fullName evidence="2">Helix-turn-helix</fullName>
    </submittedName>
</protein>
<proteinExistence type="predicted"/>
<dbReference type="EMBL" id="FTOP01000001">
    <property type="protein sequence ID" value="SIS50143.1"/>
    <property type="molecule type" value="Genomic_DNA"/>
</dbReference>
<dbReference type="Gene3D" id="1.10.260.40">
    <property type="entry name" value="lambda repressor-like DNA-binding domains"/>
    <property type="match status" value="1"/>
</dbReference>
<evidence type="ECO:0000259" key="1">
    <source>
        <dbReference type="PROSITE" id="PS50943"/>
    </source>
</evidence>
<dbReference type="STRING" id="529505.SAMN05421761_101119"/>
<dbReference type="Proteomes" id="UP000186026">
    <property type="component" value="Unassembled WGS sequence"/>
</dbReference>
<keyword evidence="3" id="KW-1185">Reference proteome</keyword>
<dbReference type="SMART" id="SM00530">
    <property type="entry name" value="HTH_XRE"/>
    <property type="match status" value="1"/>
</dbReference>
<dbReference type="GO" id="GO:0003677">
    <property type="term" value="F:DNA binding"/>
    <property type="evidence" value="ECO:0007669"/>
    <property type="project" value="InterPro"/>
</dbReference>
<feature type="domain" description="HTH cro/C1-type" evidence="1">
    <location>
        <begin position="6"/>
        <end position="60"/>
    </location>
</feature>
<dbReference type="PROSITE" id="PS50943">
    <property type="entry name" value="HTH_CROC1"/>
    <property type="match status" value="1"/>
</dbReference>
<organism evidence="2 3">
    <name type="scientific">Belliella pelovolcani</name>
    <dbReference type="NCBI Taxonomy" id="529505"/>
    <lineage>
        <taxon>Bacteria</taxon>
        <taxon>Pseudomonadati</taxon>
        <taxon>Bacteroidota</taxon>
        <taxon>Cytophagia</taxon>
        <taxon>Cytophagales</taxon>
        <taxon>Cyclobacteriaceae</taxon>
        <taxon>Belliella</taxon>
    </lineage>
</organism>
<accession>A0A1N7JL99</accession>
<dbReference type="InterPro" id="IPR001387">
    <property type="entry name" value="Cro/C1-type_HTH"/>
</dbReference>
<evidence type="ECO:0000313" key="3">
    <source>
        <dbReference type="Proteomes" id="UP000186026"/>
    </source>
</evidence>
<dbReference type="OrthoDB" id="839175at2"/>
<dbReference type="AlphaFoldDB" id="A0A1N7JL99"/>
<reference evidence="3" key="1">
    <citation type="submission" date="2017-01" db="EMBL/GenBank/DDBJ databases">
        <authorList>
            <person name="Varghese N."/>
            <person name="Submissions S."/>
        </authorList>
    </citation>
    <scope>NUCLEOTIDE SEQUENCE [LARGE SCALE GENOMIC DNA]</scope>
    <source>
        <strain evidence="3">DSM 46698</strain>
    </source>
</reference>
<dbReference type="RefSeq" id="WP_014771161.1">
    <property type="nucleotide sequence ID" value="NZ_FTOP01000001.1"/>
</dbReference>
<sequence>MKYTLLKKLREEFKYDIDLVAAKADLTDSEYLEIENGIRKLDILQAAKLGDLYEINPSHLLELAESINYNIGSYSRTIYAENYIESKEDKI</sequence>
<dbReference type="Pfam" id="PF12844">
    <property type="entry name" value="HTH_19"/>
    <property type="match status" value="1"/>
</dbReference>
<name>A0A1N7JL99_9BACT</name>
<evidence type="ECO:0000313" key="2">
    <source>
        <dbReference type="EMBL" id="SIS50143.1"/>
    </source>
</evidence>
<dbReference type="InterPro" id="IPR010982">
    <property type="entry name" value="Lambda_DNA-bd_dom_sf"/>
</dbReference>
<dbReference type="SUPFAM" id="SSF47413">
    <property type="entry name" value="lambda repressor-like DNA-binding domains"/>
    <property type="match status" value="1"/>
</dbReference>
<gene>
    <name evidence="2" type="ORF">SAMN05421761_101119</name>
</gene>